<dbReference type="RefSeq" id="WP_104743517.1">
    <property type="nucleotide sequence ID" value="NZ_FZMJ01000020.1"/>
</dbReference>
<dbReference type="InterPro" id="IPR000515">
    <property type="entry name" value="MetI-like"/>
</dbReference>
<name>A0A377JMW5_9HELI</name>
<evidence type="ECO:0000256" key="2">
    <source>
        <dbReference type="ARBA" id="ARBA00010072"/>
    </source>
</evidence>
<evidence type="ECO:0000256" key="4">
    <source>
        <dbReference type="ARBA" id="ARBA00022475"/>
    </source>
</evidence>
<feature type="transmembrane region" description="Helical" evidence="8">
    <location>
        <begin position="190"/>
        <end position="209"/>
    </location>
</feature>
<keyword evidence="3 8" id="KW-0813">Transport</keyword>
<keyword evidence="5 8" id="KW-0812">Transmembrane</keyword>
<dbReference type="PROSITE" id="PS50928">
    <property type="entry name" value="ABC_TM1"/>
    <property type="match status" value="1"/>
</dbReference>
<organism evidence="10 11">
    <name type="scientific">Helicobacter cinaedi</name>
    <dbReference type="NCBI Taxonomy" id="213"/>
    <lineage>
        <taxon>Bacteria</taxon>
        <taxon>Pseudomonadati</taxon>
        <taxon>Campylobacterota</taxon>
        <taxon>Epsilonproteobacteria</taxon>
        <taxon>Campylobacterales</taxon>
        <taxon>Helicobacteraceae</taxon>
        <taxon>Helicobacter</taxon>
    </lineage>
</organism>
<dbReference type="NCBIfam" id="TIGR01726">
    <property type="entry name" value="HEQRo_perm_3TM"/>
    <property type="match status" value="1"/>
</dbReference>
<dbReference type="Gene3D" id="1.10.3720.10">
    <property type="entry name" value="MetI-like"/>
    <property type="match status" value="1"/>
</dbReference>
<feature type="transmembrane region" description="Helical" evidence="8">
    <location>
        <begin position="55"/>
        <end position="76"/>
    </location>
</feature>
<feature type="domain" description="ABC transmembrane type-1" evidence="9">
    <location>
        <begin position="17"/>
        <end position="210"/>
    </location>
</feature>
<dbReference type="EMBL" id="UGHZ01000001">
    <property type="protein sequence ID" value="STP09129.1"/>
    <property type="molecule type" value="Genomic_DNA"/>
</dbReference>
<comment type="subcellular location">
    <subcellularLocation>
        <location evidence="1">Cell inner membrane</location>
        <topology evidence="1">Multi-pass membrane protein</topology>
    </subcellularLocation>
    <subcellularLocation>
        <location evidence="8">Cell membrane</location>
        <topology evidence="8">Multi-pass membrane protein</topology>
    </subcellularLocation>
</comment>
<evidence type="ECO:0000313" key="10">
    <source>
        <dbReference type="EMBL" id="STP09129.1"/>
    </source>
</evidence>
<dbReference type="AlphaFoldDB" id="A0A377JMW5"/>
<reference evidence="10 11" key="1">
    <citation type="submission" date="2018-06" db="EMBL/GenBank/DDBJ databases">
        <authorList>
            <consortium name="Pathogen Informatics"/>
            <person name="Doyle S."/>
        </authorList>
    </citation>
    <scope>NUCLEOTIDE SEQUENCE [LARGE SCALE GENOMIC DNA]</scope>
    <source>
        <strain evidence="10 11">NCTC12221</strain>
    </source>
</reference>
<keyword evidence="6 8" id="KW-1133">Transmembrane helix</keyword>
<dbReference type="InterPro" id="IPR010065">
    <property type="entry name" value="AA_ABC_transptr_permease_3TM"/>
</dbReference>
<evidence type="ECO:0000256" key="3">
    <source>
        <dbReference type="ARBA" id="ARBA00022448"/>
    </source>
</evidence>
<dbReference type="Pfam" id="PF00528">
    <property type="entry name" value="BPD_transp_1"/>
    <property type="match status" value="1"/>
</dbReference>
<protein>
    <submittedName>
        <fullName evidence="10">Glutamine ABC transporter permease protein</fullName>
    </submittedName>
</protein>
<comment type="similarity">
    <text evidence="2">Belongs to the binding-protein-dependent transport system permease family. HisMQ subfamily.</text>
</comment>
<dbReference type="GO" id="GO:0043190">
    <property type="term" value="C:ATP-binding cassette (ABC) transporter complex"/>
    <property type="evidence" value="ECO:0007669"/>
    <property type="project" value="InterPro"/>
</dbReference>
<evidence type="ECO:0000256" key="5">
    <source>
        <dbReference type="ARBA" id="ARBA00022692"/>
    </source>
</evidence>
<evidence type="ECO:0000256" key="6">
    <source>
        <dbReference type="ARBA" id="ARBA00022989"/>
    </source>
</evidence>
<gene>
    <name evidence="10" type="primary">glnP_1</name>
    <name evidence="10" type="ORF">NCTC12221_00559</name>
</gene>
<dbReference type="GO" id="GO:0006865">
    <property type="term" value="P:amino acid transport"/>
    <property type="evidence" value="ECO:0007669"/>
    <property type="project" value="TreeGrafter"/>
</dbReference>
<evidence type="ECO:0000259" key="9">
    <source>
        <dbReference type="PROSITE" id="PS50928"/>
    </source>
</evidence>
<evidence type="ECO:0000313" key="11">
    <source>
        <dbReference type="Proteomes" id="UP000255335"/>
    </source>
</evidence>
<dbReference type="Proteomes" id="UP000255335">
    <property type="component" value="Unassembled WGS sequence"/>
</dbReference>
<dbReference type="PANTHER" id="PTHR30614">
    <property type="entry name" value="MEMBRANE COMPONENT OF AMINO ACID ABC TRANSPORTER"/>
    <property type="match status" value="1"/>
</dbReference>
<feature type="transmembrane region" description="Helical" evidence="8">
    <location>
        <begin position="20"/>
        <end position="43"/>
    </location>
</feature>
<keyword evidence="7 8" id="KW-0472">Membrane</keyword>
<keyword evidence="4" id="KW-1003">Cell membrane</keyword>
<dbReference type="GO" id="GO:0022857">
    <property type="term" value="F:transmembrane transporter activity"/>
    <property type="evidence" value="ECO:0007669"/>
    <property type="project" value="InterPro"/>
</dbReference>
<dbReference type="CDD" id="cd06261">
    <property type="entry name" value="TM_PBP2"/>
    <property type="match status" value="1"/>
</dbReference>
<sequence>MEIFFIGSNFMRLLQGATLTLEIALISIIFSTLGGLVLGFMMTWKNLVVVGLCRFYLECIRIIPILAWLFIVFFGISQYFDISLSAFQSAIIVFSLWGVAEVGDLVRGAITSLPKHQVESGKALGLQQWQIMLYIIFPQALRRLLPSIVSLSTRMIKTTSLVALIGAVDLLQVGQQIIELNKSQANASFWVYGGIFATYFLLCYPLSYLSRILEKKYQ</sequence>
<evidence type="ECO:0000256" key="8">
    <source>
        <dbReference type="RuleBase" id="RU363032"/>
    </source>
</evidence>
<evidence type="ECO:0000256" key="7">
    <source>
        <dbReference type="ARBA" id="ARBA00023136"/>
    </source>
</evidence>
<dbReference type="InterPro" id="IPR043429">
    <property type="entry name" value="ArtM/GltK/GlnP/TcyL/YhdX-like"/>
</dbReference>
<proteinExistence type="inferred from homology"/>
<dbReference type="InterPro" id="IPR035906">
    <property type="entry name" value="MetI-like_sf"/>
</dbReference>
<dbReference type="SUPFAM" id="SSF161098">
    <property type="entry name" value="MetI-like"/>
    <property type="match status" value="1"/>
</dbReference>
<dbReference type="PANTHER" id="PTHR30614:SF36">
    <property type="entry name" value="ABC TRANSPORTER MEMBRANE-SPANNING PERMEASE-GLUTAMINE TRANSPORT"/>
    <property type="match status" value="1"/>
</dbReference>
<accession>A0A377JMW5</accession>
<evidence type="ECO:0000256" key="1">
    <source>
        <dbReference type="ARBA" id="ARBA00004429"/>
    </source>
</evidence>